<dbReference type="RefSeq" id="WP_123366055.1">
    <property type="nucleotide sequence ID" value="NZ_MOBO01000011.1"/>
</dbReference>
<dbReference type="InterPro" id="IPR001279">
    <property type="entry name" value="Metallo-B-lactamas"/>
</dbReference>
<name>A0A423JN25_9PSED</name>
<keyword evidence="3 7" id="KW-0378">Hydrolase</keyword>
<dbReference type="GO" id="GO:0016787">
    <property type="term" value="F:hydrolase activity"/>
    <property type="evidence" value="ECO:0007669"/>
    <property type="project" value="UniProtKB-KW"/>
</dbReference>
<dbReference type="Proteomes" id="UP000286351">
    <property type="component" value="Unassembled WGS sequence"/>
</dbReference>
<dbReference type="Gene3D" id="3.60.15.10">
    <property type="entry name" value="Ribonuclease Z/Hydroxyacylglutathione hydrolase-like"/>
    <property type="match status" value="1"/>
</dbReference>
<comment type="similarity">
    <text evidence="1">Belongs to the metallo-beta-lactamase superfamily.</text>
</comment>
<evidence type="ECO:0000256" key="3">
    <source>
        <dbReference type="ARBA" id="ARBA00022801"/>
    </source>
</evidence>
<reference evidence="7 8" key="1">
    <citation type="submission" date="2016-10" db="EMBL/GenBank/DDBJ databases">
        <title>Comparative genome analysis of multiple Pseudomonas spp. focuses on biocontrol and plant growth promoting traits.</title>
        <authorList>
            <person name="Tao X.-Y."/>
            <person name="Taylor C.G."/>
        </authorList>
    </citation>
    <scope>NUCLEOTIDE SEQUENCE [LARGE SCALE GENOMIC DNA]</scope>
    <source>
        <strain evidence="7 8">38D4</strain>
    </source>
</reference>
<gene>
    <name evidence="7" type="ORF">BK664_12825</name>
</gene>
<dbReference type="PANTHER" id="PTHR42978:SF6">
    <property type="entry name" value="QUORUM-QUENCHING LACTONASE YTNP-RELATED"/>
    <property type="match status" value="1"/>
</dbReference>
<feature type="domain" description="Metallo-beta-lactamase" evidence="6">
    <location>
        <begin position="81"/>
        <end position="286"/>
    </location>
</feature>
<comment type="caution">
    <text evidence="7">The sequence shown here is derived from an EMBL/GenBank/DDBJ whole genome shotgun (WGS) entry which is preliminary data.</text>
</comment>
<dbReference type="EMBL" id="MOBO01000011">
    <property type="protein sequence ID" value="RON39076.1"/>
    <property type="molecule type" value="Genomic_DNA"/>
</dbReference>
<evidence type="ECO:0000313" key="8">
    <source>
        <dbReference type="Proteomes" id="UP000286351"/>
    </source>
</evidence>
<dbReference type="CDD" id="cd07720">
    <property type="entry name" value="OPHC2-like_MBL-fold"/>
    <property type="match status" value="1"/>
</dbReference>
<dbReference type="SUPFAM" id="SSF56281">
    <property type="entry name" value="Metallo-hydrolase/oxidoreductase"/>
    <property type="match status" value="1"/>
</dbReference>
<dbReference type="InterPro" id="IPR051013">
    <property type="entry name" value="MBL_superfamily_lactonases"/>
</dbReference>
<evidence type="ECO:0000313" key="7">
    <source>
        <dbReference type="EMBL" id="RON39076.1"/>
    </source>
</evidence>
<evidence type="ECO:0000256" key="4">
    <source>
        <dbReference type="ARBA" id="ARBA00022833"/>
    </source>
</evidence>
<keyword evidence="2" id="KW-0479">Metal-binding</keyword>
<evidence type="ECO:0000256" key="1">
    <source>
        <dbReference type="ARBA" id="ARBA00007749"/>
    </source>
</evidence>
<accession>A0A423JN25</accession>
<evidence type="ECO:0000259" key="6">
    <source>
        <dbReference type="SMART" id="SM00849"/>
    </source>
</evidence>
<dbReference type="Pfam" id="PF00753">
    <property type="entry name" value="Lactamase_B"/>
    <property type="match status" value="1"/>
</dbReference>
<sequence>MNVLRSFLVPALAALLLATGPASADVLKQAPGYYRIPLGDFKVTVLSDGTAPRDLASIMSQPDVVRAAYAQAHEALPVELSINCFLIDTGKQRILVDTGAGELFGPTSGKIVANLHAAGYSPEDIDTVLLTHIHADHSGGLTVAGKRVFPNAAVYVDKADPALWLSQAEEAKVPADRKTTFEQSRKTVGPYVDSGQLKTFTAPATLFPGVSAVPLHGHTPGHTGYMIESKGQKLLLWGDTVHSTEVQLDHPEITIQYDVNATDAASSRRNALEQAAREGYLVGGAHISFPGLGHVEHRAPIYMWHPIPYSAGN</sequence>
<feature type="chain" id="PRO_5019347073" evidence="5">
    <location>
        <begin position="25"/>
        <end position="313"/>
    </location>
</feature>
<dbReference type="SMART" id="SM00849">
    <property type="entry name" value="Lactamase_B"/>
    <property type="match status" value="1"/>
</dbReference>
<keyword evidence="5" id="KW-0732">Signal</keyword>
<dbReference type="GO" id="GO:0046872">
    <property type="term" value="F:metal ion binding"/>
    <property type="evidence" value="ECO:0007669"/>
    <property type="project" value="UniProtKB-KW"/>
</dbReference>
<feature type="signal peptide" evidence="5">
    <location>
        <begin position="1"/>
        <end position="24"/>
    </location>
</feature>
<dbReference type="AlphaFoldDB" id="A0A423JN25"/>
<dbReference type="PANTHER" id="PTHR42978">
    <property type="entry name" value="QUORUM-QUENCHING LACTONASE YTNP-RELATED-RELATED"/>
    <property type="match status" value="1"/>
</dbReference>
<protein>
    <submittedName>
        <fullName evidence="7">MBL fold metallo-hydrolase</fullName>
    </submittedName>
</protein>
<evidence type="ECO:0000256" key="5">
    <source>
        <dbReference type="SAM" id="SignalP"/>
    </source>
</evidence>
<dbReference type="InterPro" id="IPR036866">
    <property type="entry name" value="RibonucZ/Hydroxyglut_hydro"/>
</dbReference>
<organism evidence="7 8">
    <name type="scientific">Pseudomonas brassicacearum</name>
    <dbReference type="NCBI Taxonomy" id="930166"/>
    <lineage>
        <taxon>Bacteria</taxon>
        <taxon>Pseudomonadati</taxon>
        <taxon>Pseudomonadota</taxon>
        <taxon>Gammaproteobacteria</taxon>
        <taxon>Pseudomonadales</taxon>
        <taxon>Pseudomonadaceae</taxon>
        <taxon>Pseudomonas</taxon>
    </lineage>
</organism>
<proteinExistence type="inferred from homology"/>
<evidence type="ECO:0000256" key="2">
    <source>
        <dbReference type="ARBA" id="ARBA00022723"/>
    </source>
</evidence>
<keyword evidence="4" id="KW-0862">Zinc</keyword>